<organism evidence="1 2">
    <name type="scientific">Leptospira perdikensis</name>
    <dbReference type="NCBI Taxonomy" id="2484948"/>
    <lineage>
        <taxon>Bacteria</taxon>
        <taxon>Pseudomonadati</taxon>
        <taxon>Spirochaetota</taxon>
        <taxon>Spirochaetia</taxon>
        <taxon>Leptospirales</taxon>
        <taxon>Leptospiraceae</taxon>
        <taxon>Leptospira</taxon>
    </lineage>
</organism>
<keyword evidence="2" id="KW-1185">Reference proteome</keyword>
<dbReference type="Proteomes" id="UP000298125">
    <property type="component" value="Unassembled WGS sequence"/>
</dbReference>
<protein>
    <submittedName>
        <fullName evidence="1">Uncharacterized protein</fullName>
    </submittedName>
</protein>
<dbReference type="RefSeq" id="WP_135578327.1">
    <property type="nucleotide sequence ID" value="NZ_RQGA01000007.1"/>
</dbReference>
<proteinExistence type="predicted"/>
<evidence type="ECO:0000313" key="2">
    <source>
        <dbReference type="Proteomes" id="UP000298125"/>
    </source>
</evidence>
<name>A0A4R9JGW6_9LEPT</name>
<sequence length="142" mass="15975">MNRFLLIVLLTVLNLSLQAEPKTKNICLSLSDCESKADATEIHRKKITLLSLGITEYSKDSPIPKLIPLYLKRAKSIILEANGDTGYKGEVILKVSHKPEYKQSQLIKAEEDLGFLNLNKIHLSKEQSSELVELQTLLDQSK</sequence>
<dbReference type="EMBL" id="RQGA01000007">
    <property type="protein sequence ID" value="TGL41572.1"/>
    <property type="molecule type" value="Genomic_DNA"/>
</dbReference>
<dbReference type="AlphaFoldDB" id="A0A4R9JGW6"/>
<gene>
    <name evidence="1" type="ORF">EHQ49_08390</name>
</gene>
<accession>A0A4R9JGW6</accession>
<evidence type="ECO:0000313" key="1">
    <source>
        <dbReference type="EMBL" id="TGL41572.1"/>
    </source>
</evidence>
<comment type="caution">
    <text evidence="1">The sequence shown here is derived from an EMBL/GenBank/DDBJ whole genome shotgun (WGS) entry which is preliminary data.</text>
</comment>
<reference evidence="1" key="1">
    <citation type="journal article" date="2019" name="PLoS Negl. Trop. Dis.">
        <title>Revisiting the worldwide diversity of Leptospira species in the environment.</title>
        <authorList>
            <person name="Vincent A.T."/>
            <person name="Schiettekatte O."/>
            <person name="Bourhy P."/>
            <person name="Veyrier F.J."/>
            <person name="Picardeau M."/>
        </authorList>
    </citation>
    <scope>NUCLEOTIDE SEQUENCE [LARGE SCALE GENOMIC DNA]</scope>
    <source>
        <strain evidence="1">201702692</strain>
    </source>
</reference>
<dbReference type="OrthoDB" id="331205at2"/>